<evidence type="ECO:0000313" key="8">
    <source>
        <dbReference type="Proteomes" id="UP000745859"/>
    </source>
</evidence>
<evidence type="ECO:0000256" key="2">
    <source>
        <dbReference type="ARBA" id="ARBA00008854"/>
    </source>
</evidence>
<gene>
    <name evidence="7" type="ORF">FHR24_002782</name>
</gene>
<accession>A0ABX0UC41</accession>
<evidence type="ECO:0000313" key="7">
    <source>
        <dbReference type="EMBL" id="NIJ46298.1"/>
    </source>
</evidence>
<dbReference type="RefSeq" id="WP_167190129.1">
    <property type="nucleotide sequence ID" value="NZ_JAASQL010000005.1"/>
</dbReference>
<evidence type="ECO:0000256" key="4">
    <source>
        <dbReference type="ARBA" id="ARBA00022989"/>
    </source>
</evidence>
<sequence length="192" mass="21384">MKKIVKYFAVIFAAITLSSCGYNGMVTAQEAATGQWANVESSYQRRADLIPNLVATVKGYASHEQETLTGVIEARAKATSVNIDASKLDANSIAKFQQAQQGLTGALNKLMVVAERYPDLKASQQFTGLQSQLEGTENRINVERNRFNNLVKDYNTMIRQFPNNLIARSFSFEKLDYFKAEPESSKAPKVKF</sequence>
<dbReference type="PANTHER" id="PTHR34478">
    <property type="entry name" value="PROTEIN LEMA"/>
    <property type="match status" value="1"/>
</dbReference>
<keyword evidence="4" id="KW-1133">Transmembrane helix</keyword>
<evidence type="ECO:0000256" key="3">
    <source>
        <dbReference type="ARBA" id="ARBA00022692"/>
    </source>
</evidence>
<keyword evidence="6" id="KW-0732">Signal</keyword>
<evidence type="ECO:0000256" key="6">
    <source>
        <dbReference type="SAM" id="SignalP"/>
    </source>
</evidence>
<proteinExistence type="inferred from homology"/>
<comment type="similarity">
    <text evidence="2">Belongs to the LemA family.</text>
</comment>
<name>A0ABX0UC41_9FLAO</name>
<dbReference type="Pfam" id="PF04011">
    <property type="entry name" value="LemA"/>
    <property type="match status" value="1"/>
</dbReference>
<dbReference type="Proteomes" id="UP000745859">
    <property type="component" value="Unassembled WGS sequence"/>
</dbReference>
<feature type="chain" id="PRO_5046167879" evidence="6">
    <location>
        <begin position="29"/>
        <end position="192"/>
    </location>
</feature>
<dbReference type="EMBL" id="JAASQL010000005">
    <property type="protein sequence ID" value="NIJ46298.1"/>
    <property type="molecule type" value="Genomic_DNA"/>
</dbReference>
<evidence type="ECO:0000256" key="1">
    <source>
        <dbReference type="ARBA" id="ARBA00004167"/>
    </source>
</evidence>
<dbReference type="InterPro" id="IPR023353">
    <property type="entry name" value="LemA-like_dom_sf"/>
</dbReference>
<dbReference type="SUPFAM" id="SSF140478">
    <property type="entry name" value="LemA-like"/>
    <property type="match status" value="1"/>
</dbReference>
<dbReference type="PANTHER" id="PTHR34478:SF2">
    <property type="entry name" value="MEMBRANE PROTEIN"/>
    <property type="match status" value="1"/>
</dbReference>
<feature type="signal peptide" evidence="6">
    <location>
        <begin position="1"/>
        <end position="28"/>
    </location>
</feature>
<dbReference type="InterPro" id="IPR007156">
    <property type="entry name" value="MamQ_LemA"/>
</dbReference>
<protein>
    <submittedName>
        <fullName evidence="7">LemA protein</fullName>
    </submittedName>
</protein>
<keyword evidence="3" id="KW-0812">Transmembrane</keyword>
<keyword evidence="8" id="KW-1185">Reference proteome</keyword>
<keyword evidence="5" id="KW-0472">Membrane</keyword>
<dbReference type="Gene3D" id="1.20.1440.20">
    <property type="entry name" value="LemA-like domain"/>
    <property type="match status" value="1"/>
</dbReference>
<comment type="caution">
    <text evidence="7">The sequence shown here is derived from an EMBL/GenBank/DDBJ whole genome shotgun (WGS) entry which is preliminary data.</text>
</comment>
<reference evidence="7 8" key="1">
    <citation type="submission" date="2020-03" db="EMBL/GenBank/DDBJ databases">
        <title>Genomic Encyclopedia of Type Strains, Phase IV (KMG-IV): sequencing the most valuable type-strain genomes for metagenomic binning, comparative biology and taxonomic classification.</title>
        <authorList>
            <person name="Goeker M."/>
        </authorList>
    </citation>
    <scope>NUCLEOTIDE SEQUENCE [LARGE SCALE GENOMIC DNA]</scope>
    <source>
        <strain evidence="7 8">DSM 101599</strain>
    </source>
</reference>
<comment type="subcellular location">
    <subcellularLocation>
        <location evidence="1">Membrane</location>
        <topology evidence="1">Single-pass membrane protein</topology>
    </subcellularLocation>
</comment>
<evidence type="ECO:0000256" key="5">
    <source>
        <dbReference type="ARBA" id="ARBA00023136"/>
    </source>
</evidence>
<organism evidence="7 8">
    <name type="scientific">Wenyingzhuangia heitensis</name>
    <dbReference type="NCBI Taxonomy" id="1487859"/>
    <lineage>
        <taxon>Bacteria</taxon>
        <taxon>Pseudomonadati</taxon>
        <taxon>Bacteroidota</taxon>
        <taxon>Flavobacteriia</taxon>
        <taxon>Flavobacteriales</taxon>
        <taxon>Flavobacteriaceae</taxon>
        <taxon>Wenyingzhuangia</taxon>
    </lineage>
</organism>
<dbReference type="PROSITE" id="PS51257">
    <property type="entry name" value="PROKAR_LIPOPROTEIN"/>
    <property type="match status" value="1"/>
</dbReference>